<dbReference type="EMBL" id="AP017312">
    <property type="protein sequence ID" value="BAU27067.1"/>
    <property type="molecule type" value="Genomic_DNA"/>
</dbReference>
<dbReference type="KEGG" id="asoc:CB4_01236"/>
<evidence type="ECO:0000313" key="2">
    <source>
        <dbReference type="Proteomes" id="UP000217696"/>
    </source>
</evidence>
<evidence type="ECO:0000313" key="1">
    <source>
        <dbReference type="EMBL" id="BAU27067.1"/>
    </source>
</evidence>
<dbReference type="AlphaFoldDB" id="A0A0U4WE65"/>
<dbReference type="OrthoDB" id="2351239at2"/>
<accession>A0A0U4WE65</accession>
<gene>
    <name evidence="1" type="primary">spo0M</name>
    <name evidence="1" type="ORF">CB4_01236</name>
</gene>
<sequence>MFKKFMAKIGIGSAKVNLVLHKDGCEMGQTVTGDLMIEGGSVEQKINRLDVDFMLSIRTKQKEYVHRIATIPMSGAFVIGASERKVLPFSFALSPDLLVSAPSVAYYFTTHLDIAGGVDSGDRDYLHVLMPHYLANTVEALRLLGLMEKPNSRKFDGYTQQFEFAPTTMWRGQIEEVEFVAAMEPDGIRLLLEVDLYSFGRETELRRDVYIPAETADHVQELAEHLRGMIDGMIENPQMYMHVRDYFGRGHHHDYQSYGANRYGGFAGALGGLAVGMLGGMILSEIMGDFMEDALGEIGDIGQEIESAAEDFGGDLFDGGFDFGDDE</sequence>
<dbReference type="RefSeq" id="WP_096464111.1">
    <property type="nucleotide sequence ID" value="NZ_AP017312.1"/>
</dbReference>
<protein>
    <submittedName>
        <fullName evidence="1">Sporulation-control protein spo0M</fullName>
    </submittedName>
</protein>
<dbReference type="InterPro" id="IPR009776">
    <property type="entry name" value="Spore_0_M"/>
</dbReference>
<name>A0A0U4WE65_9BACL</name>
<dbReference type="PANTHER" id="PTHR40053">
    <property type="entry name" value="SPORULATION-CONTROL PROTEIN SPO0M"/>
    <property type="match status" value="1"/>
</dbReference>
<organism evidence="1 2">
    <name type="scientific">Aneurinibacillus soli</name>
    <dbReference type="NCBI Taxonomy" id="1500254"/>
    <lineage>
        <taxon>Bacteria</taxon>
        <taxon>Bacillati</taxon>
        <taxon>Bacillota</taxon>
        <taxon>Bacilli</taxon>
        <taxon>Bacillales</taxon>
        <taxon>Paenibacillaceae</taxon>
        <taxon>Aneurinibacillus group</taxon>
        <taxon>Aneurinibacillus</taxon>
    </lineage>
</organism>
<keyword evidence="2" id="KW-1185">Reference proteome</keyword>
<dbReference type="Pfam" id="PF07070">
    <property type="entry name" value="Spo0M"/>
    <property type="match status" value="1"/>
</dbReference>
<dbReference type="PANTHER" id="PTHR40053:SF1">
    <property type="entry name" value="SPORULATION-CONTROL PROTEIN SPO0M"/>
    <property type="match status" value="1"/>
</dbReference>
<reference evidence="1 2" key="1">
    <citation type="submission" date="2015-12" db="EMBL/GenBank/DDBJ databases">
        <title>Genome sequence of Aneurinibacillus soli.</title>
        <authorList>
            <person name="Lee J.S."/>
            <person name="Lee K.C."/>
            <person name="Kim K.K."/>
            <person name="Lee B.W."/>
        </authorList>
    </citation>
    <scope>NUCLEOTIDE SEQUENCE [LARGE SCALE GENOMIC DNA]</scope>
    <source>
        <strain evidence="1 2">CB4</strain>
    </source>
</reference>
<dbReference type="Proteomes" id="UP000217696">
    <property type="component" value="Chromosome"/>
</dbReference>
<proteinExistence type="predicted"/>